<feature type="binding site" evidence="3">
    <location>
        <begin position="7"/>
        <end position="20"/>
    </location>
    <ligand>
        <name>ATP</name>
        <dbReference type="ChEBI" id="CHEBI:30616"/>
    </ligand>
</feature>
<proteinExistence type="inferred from homology"/>
<dbReference type="Proteomes" id="UP001646157">
    <property type="component" value="Unassembled WGS sequence"/>
</dbReference>
<dbReference type="InterPro" id="IPR008513">
    <property type="entry name" value="tRNA(Met)_cyd_acetate_ligase"/>
</dbReference>
<comment type="similarity">
    <text evidence="3">Belongs to the TmcAL family.</text>
</comment>
<keyword evidence="3" id="KW-0963">Cytoplasm</keyword>
<dbReference type="RefSeq" id="WP_205173903.1">
    <property type="nucleotide sequence ID" value="NZ_JAFBDZ010000003.1"/>
</dbReference>
<sequence>MKAAGVVVEYNPFHNGHLHHLLESKNATGADLVIAIMSGNFLQRGEPALVDKWTRARMALEAGVDLVVELPYSFATQHAEVFAYGAISLLNALRCESFCFGSESGNISAFETTADQISRYRDQYDLKVQDYIKQGMSYPSALSSAYQELNLSNHLIDLSQPNNILGFHYIEARNKIESSMKAFTISRKNAGYHDQSFTSSNVASATSIRKSIFSEDGGLSKISPFVPSTTLKALQAYRKRYGDLHGWEMYWPLLKYRLLSSTAEELRVIYEIEEGIENRLKNCAKTSFSFYEYMEKVKTKRYTWTRIQRMSLHILTNTTKQAMMDRHTEPKYIRLLGMSSIGTRYLNKIKKEITLPIVSTISKGNPSDTFLDRKASEIYSLGHIEPEKQADLYRKEYATPPIIVSR</sequence>
<comment type="catalytic activity">
    <reaction evidence="3">
        <text>cytidine(34) in elongator tRNA(Met) + acetate + ATP = N(4)-acetylcytidine(34) in elongator tRNA(Met) + AMP + diphosphate</text>
        <dbReference type="Rhea" id="RHEA:58144"/>
        <dbReference type="Rhea" id="RHEA-COMP:10693"/>
        <dbReference type="Rhea" id="RHEA-COMP:10694"/>
        <dbReference type="ChEBI" id="CHEBI:30089"/>
        <dbReference type="ChEBI" id="CHEBI:30616"/>
        <dbReference type="ChEBI" id="CHEBI:33019"/>
        <dbReference type="ChEBI" id="CHEBI:74900"/>
        <dbReference type="ChEBI" id="CHEBI:82748"/>
        <dbReference type="ChEBI" id="CHEBI:456215"/>
    </reaction>
</comment>
<dbReference type="HAMAP" id="MF_01539">
    <property type="entry name" value="TmcAL"/>
    <property type="match status" value="1"/>
</dbReference>
<keyword evidence="5" id="KW-1185">Reference proteome</keyword>
<reference evidence="4 5" key="1">
    <citation type="submission" date="2021-01" db="EMBL/GenBank/DDBJ databases">
        <title>Genomic Encyclopedia of Type Strains, Phase IV (KMG-IV): sequencing the most valuable type-strain genomes for metagenomic binning, comparative biology and taxonomic classification.</title>
        <authorList>
            <person name="Goeker M."/>
        </authorList>
    </citation>
    <scope>NUCLEOTIDE SEQUENCE [LARGE SCALE GENOMIC DNA]</scope>
    <source>
        <strain evidence="4 5">DSM 24834</strain>
    </source>
</reference>
<gene>
    <name evidence="3" type="primary">tmcAL</name>
    <name evidence="4" type="ORF">JOC86_003271</name>
</gene>
<feature type="binding site" evidence="3">
    <location>
        <position position="101"/>
    </location>
    <ligand>
        <name>ATP</name>
        <dbReference type="ChEBI" id="CHEBI:30616"/>
    </ligand>
</feature>
<dbReference type="PANTHER" id="PTHR37825">
    <property type="entry name" value="TRNA(MET) CYTIDINE ACETATE LIGASE"/>
    <property type="match status" value="1"/>
</dbReference>
<dbReference type="InterPro" id="IPR014729">
    <property type="entry name" value="Rossmann-like_a/b/a_fold"/>
</dbReference>
<keyword evidence="1 3" id="KW-0436">Ligase</keyword>
<dbReference type="Gene3D" id="3.40.50.620">
    <property type="entry name" value="HUPs"/>
    <property type="match status" value="1"/>
</dbReference>
<dbReference type="SUPFAM" id="SSF52374">
    <property type="entry name" value="Nucleotidylyl transferase"/>
    <property type="match status" value="1"/>
</dbReference>
<comment type="function">
    <text evidence="3">Catalyzes the formation of N(4)-acetylcytidine (ac(4)C) at the wobble position of elongator tRNA(Met), using acetate and ATP as substrates. First activates an acetate ion to form acetyladenylate (Ac-AMP) and then transfers the acetyl group to tRNA to form ac(4)C34.</text>
</comment>
<keyword evidence="3" id="KW-0694">RNA-binding</keyword>
<dbReference type="Pfam" id="PF05636">
    <property type="entry name" value="HIGH_NTase1"/>
    <property type="match status" value="1"/>
</dbReference>
<comment type="caution">
    <text evidence="3">Lacks conserved residue(s) required for the propagation of feature annotation.</text>
</comment>
<feature type="binding site" evidence="3">
    <location>
        <position position="162"/>
    </location>
    <ligand>
        <name>ATP</name>
        <dbReference type="ChEBI" id="CHEBI:30616"/>
    </ligand>
</feature>
<protein>
    <recommendedName>
        <fullName evidence="3">tRNA(Met) cytidine acetate ligase</fullName>
        <ecNumber evidence="3">6.3.4.-</ecNumber>
    </recommendedName>
</protein>
<dbReference type="NCBIfam" id="NF010191">
    <property type="entry name" value="PRK13670.1"/>
    <property type="match status" value="1"/>
</dbReference>
<organism evidence="4 5">
    <name type="scientific">Rossellomorea pakistanensis</name>
    <dbReference type="NCBI Taxonomy" id="992288"/>
    <lineage>
        <taxon>Bacteria</taxon>
        <taxon>Bacillati</taxon>
        <taxon>Bacillota</taxon>
        <taxon>Bacilli</taxon>
        <taxon>Bacillales</taxon>
        <taxon>Bacillaceae</taxon>
        <taxon>Rossellomorea</taxon>
    </lineage>
</organism>
<keyword evidence="2 3" id="KW-0819">tRNA processing</keyword>
<accession>A0ABS2NFU8</accession>
<comment type="subcellular location">
    <subcellularLocation>
        <location evidence="3">Cytoplasm</location>
    </subcellularLocation>
</comment>
<keyword evidence="3" id="KW-0820">tRNA-binding</keyword>
<keyword evidence="3" id="KW-0547">Nucleotide-binding</keyword>
<evidence type="ECO:0000256" key="1">
    <source>
        <dbReference type="ARBA" id="ARBA00022598"/>
    </source>
</evidence>
<dbReference type="EC" id="6.3.4.-" evidence="3"/>
<keyword evidence="3" id="KW-0067">ATP-binding</keyword>
<feature type="binding site" evidence="3">
    <location>
        <position position="187"/>
    </location>
    <ligand>
        <name>ATP</name>
        <dbReference type="ChEBI" id="CHEBI:30616"/>
    </ligand>
</feature>
<evidence type="ECO:0000256" key="2">
    <source>
        <dbReference type="ARBA" id="ARBA00022694"/>
    </source>
</evidence>
<comment type="caution">
    <text evidence="4">The sequence shown here is derived from an EMBL/GenBank/DDBJ whole genome shotgun (WGS) entry which is preliminary data.</text>
</comment>
<dbReference type="EMBL" id="JAFBDZ010000003">
    <property type="protein sequence ID" value="MBM7586719.1"/>
    <property type="molecule type" value="Genomic_DNA"/>
</dbReference>
<name>A0ABS2NFU8_9BACI</name>
<evidence type="ECO:0000313" key="5">
    <source>
        <dbReference type="Proteomes" id="UP001646157"/>
    </source>
</evidence>
<evidence type="ECO:0000256" key="3">
    <source>
        <dbReference type="HAMAP-Rule" id="MF_01539"/>
    </source>
</evidence>
<dbReference type="PANTHER" id="PTHR37825:SF1">
    <property type="entry name" value="TRNA(MET) CYTIDINE ACETATE LIGASE"/>
    <property type="match status" value="1"/>
</dbReference>
<evidence type="ECO:0000313" key="4">
    <source>
        <dbReference type="EMBL" id="MBM7586719.1"/>
    </source>
</evidence>